<dbReference type="PANTHER" id="PTHR13966">
    <property type="entry name" value="ENDONUCLEASE RELATED"/>
    <property type="match status" value="1"/>
</dbReference>
<dbReference type="GO" id="GO:0004519">
    <property type="term" value="F:endonuclease activity"/>
    <property type="evidence" value="ECO:0007669"/>
    <property type="project" value="UniProtKB-KW"/>
</dbReference>
<dbReference type="PANTHER" id="PTHR13966:SF5">
    <property type="entry name" value="ENDONUCLEASE G, MITOCHONDRIAL"/>
    <property type="match status" value="1"/>
</dbReference>
<keyword evidence="10" id="KW-0175">Coiled coil</keyword>
<dbReference type="GO" id="GO:0003676">
    <property type="term" value="F:nucleic acid binding"/>
    <property type="evidence" value="ECO:0007669"/>
    <property type="project" value="InterPro"/>
</dbReference>
<gene>
    <name evidence="13" type="ORF">FRY74_06070</name>
</gene>
<feature type="active site" description="Proton acceptor" evidence="8">
    <location>
        <position position="150"/>
    </location>
</feature>
<dbReference type="EMBL" id="VOOS01000002">
    <property type="protein sequence ID" value="TXB66136.1"/>
    <property type="molecule type" value="Genomic_DNA"/>
</dbReference>
<reference evidence="13 14" key="1">
    <citation type="submission" date="2019-08" db="EMBL/GenBank/DDBJ databases">
        <title>Genome of Vicingus serpentipes NCIMB 15042.</title>
        <authorList>
            <person name="Bowman J.P."/>
        </authorList>
    </citation>
    <scope>NUCLEOTIDE SEQUENCE [LARGE SCALE GENOMIC DNA]</scope>
    <source>
        <strain evidence="13 14">NCIMB 15042</strain>
    </source>
</reference>
<dbReference type="InterPro" id="IPR044929">
    <property type="entry name" value="DNA/RNA_non-sp_Endonuclease_sf"/>
</dbReference>
<keyword evidence="14" id="KW-1185">Reference proteome</keyword>
<keyword evidence="6" id="KW-0378">Hydrolase</keyword>
<evidence type="ECO:0000256" key="7">
    <source>
        <dbReference type="ARBA" id="ARBA00022842"/>
    </source>
</evidence>
<keyword evidence="5 13" id="KW-0255">Endonuclease</keyword>
<evidence type="ECO:0000256" key="3">
    <source>
        <dbReference type="ARBA" id="ARBA00022722"/>
    </source>
</evidence>
<evidence type="ECO:0000256" key="10">
    <source>
        <dbReference type="SAM" id="Coils"/>
    </source>
</evidence>
<evidence type="ECO:0000259" key="11">
    <source>
        <dbReference type="SMART" id="SM00477"/>
    </source>
</evidence>
<evidence type="ECO:0000256" key="4">
    <source>
        <dbReference type="ARBA" id="ARBA00022723"/>
    </source>
</evidence>
<dbReference type="InterPro" id="IPR001604">
    <property type="entry name" value="Endo_G_ENPP1-like_dom"/>
</dbReference>
<evidence type="ECO:0000259" key="12">
    <source>
        <dbReference type="SMART" id="SM00892"/>
    </source>
</evidence>
<dbReference type="GO" id="GO:0016787">
    <property type="term" value="F:hydrolase activity"/>
    <property type="evidence" value="ECO:0007669"/>
    <property type="project" value="UniProtKB-KW"/>
</dbReference>
<dbReference type="Proteomes" id="UP000321721">
    <property type="component" value="Unassembled WGS sequence"/>
</dbReference>
<dbReference type="SMART" id="SM00892">
    <property type="entry name" value="Endonuclease_NS"/>
    <property type="match status" value="1"/>
</dbReference>
<dbReference type="InterPro" id="IPR040255">
    <property type="entry name" value="Non-specific_endonuclease"/>
</dbReference>
<dbReference type="GO" id="GO:0046872">
    <property type="term" value="F:metal ion binding"/>
    <property type="evidence" value="ECO:0007669"/>
    <property type="project" value="UniProtKB-KW"/>
</dbReference>
<comment type="caution">
    <text evidence="13">The sequence shown here is derived from an EMBL/GenBank/DDBJ whole genome shotgun (WGS) entry which is preliminary data.</text>
</comment>
<dbReference type="CDD" id="cd00091">
    <property type="entry name" value="NUC"/>
    <property type="match status" value="1"/>
</dbReference>
<dbReference type="PROSITE" id="PS01070">
    <property type="entry name" value="NUCLEASE_NON_SPEC"/>
    <property type="match status" value="1"/>
</dbReference>
<name>A0A5C6RUG7_9FLAO</name>
<protein>
    <submittedName>
        <fullName evidence="13">DNA/RNA non-specific endonuclease</fullName>
    </submittedName>
</protein>
<feature type="coiled-coil region" evidence="10">
    <location>
        <begin position="17"/>
        <end position="51"/>
    </location>
</feature>
<keyword evidence="7" id="KW-0460">Magnesium</keyword>
<feature type="domain" description="ENPP1-3/EXOG-like endonuclease/phosphodiesterase" evidence="11">
    <location>
        <begin position="74"/>
        <end position="282"/>
    </location>
</feature>
<feature type="domain" description="DNA/RNA non-specific endonuclease/pyrophosphatase/phosphodiesterase" evidence="12">
    <location>
        <begin position="73"/>
        <end position="282"/>
    </location>
</feature>
<keyword evidence="3" id="KW-0540">Nuclease</keyword>
<dbReference type="InterPro" id="IPR020821">
    <property type="entry name" value="ENPP1-3/EXOG-like_nuc-like"/>
</dbReference>
<dbReference type="AlphaFoldDB" id="A0A5C6RUG7"/>
<proteinExistence type="inferred from homology"/>
<dbReference type="Pfam" id="PF01223">
    <property type="entry name" value="Endonuclease_NS"/>
    <property type="match status" value="1"/>
</dbReference>
<dbReference type="OrthoDB" id="9811262at2"/>
<organism evidence="13 14">
    <name type="scientific">Vicingus serpentipes</name>
    <dbReference type="NCBI Taxonomy" id="1926625"/>
    <lineage>
        <taxon>Bacteria</taxon>
        <taxon>Pseudomonadati</taxon>
        <taxon>Bacteroidota</taxon>
        <taxon>Flavobacteriia</taxon>
        <taxon>Flavobacteriales</taxon>
        <taxon>Vicingaceae</taxon>
        <taxon>Vicingus</taxon>
    </lineage>
</organism>
<evidence type="ECO:0000256" key="6">
    <source>
        <dbReference type="ARBA" id="ARBA00022801"/>
    </source>
</evidence>
<evidence type="ECO:0000313" key="13">
    <source>
        <dbReference type="EMBL" id="TXB66136.1"/>
    </source>
</evidence>
<sequence length="424" mass="48449">MIRIAILLFYLPFTGVAQTINQQIIDLTKEVEVLESKKGEVQSKIDELKLAKIRQEIAEIGLPKPVEGEEVISHLAYSLVYDENHEQAKWVVHIISTDIIDGKASRSNNFRVDTLVKTGSATEKDYFLKTKKLGEKNKYEYDGFGYDRGHLAPSADFKWNKKALSESFYYSNMSPQLADFNRKKWAKLEGLMRGYVENNNEQLFIVTGPILNDSLPVIERGENQVTIPEYFYKVALDYANKKAIGFIMPNKDIKNPISSFAVSINEVEMAAGIDFFYQLDDELEEQLESQNQVSDWLPESQETDVTPIYQPSLPPGVFNTVQAKNYIGNGKKITVKGTVVNARETKNGHLFFNLDKNYPNQIFTVAIWKQNIVNFSYNPLVEWMNKKITISGKIADFDGVPTMILEKENSIEFDEDPKYKMIVE</sequence>
<dbReference type="SMART" id="SM00477">
    <property type="entry name" value="NUC"/>
    <property type="match status" value="1"/>
</dbReference>
<evidence type="ECO:0000313" key="14">
    <source>
        <dbReference type="Proteomes" id="UP000321721"/>
    </source>
</evidence>
<keyword evidence="4 9" id="KW-0479">Metal-binding</keyword>
<evidence type="ECO:0000256" key="2">
    <source>
        <dbReference type="ARBA" id="ARBA00010052"/>
    </source>
</evidence>
<dbReference type="InterPro" id="IPR018524">
    <property type="entry name" value="DNA/RNA_endonuclease_AS"/>
</dbReference>
<accession>A0A5C6RUG7</accession>
<comment type="similarity">
    <text evidence="2">Belongs to the DNA/RNA non-specific endonuclease family.</text>
</comment>
<feature type="binding site" evidence="9">
    <location>
        <position position="181"/>
    </location>
    <ligand>
        <name>Mg(2+)</name>
        <dbReference type="ChEBI" id="CHEBI:18420"/>
        <note>catalytic</note>
    </ligand>
</feature>
<evidence type="ECO:0000256" key="5">
    <source>
        <dbReference type="ARBA" id="ARBA00022759"/>
    </source>
</evidence>
<dbReference type="Gene3D" id="3.40.570.10">
    <property type="entry name" value="Extracellular Endonuclease, subunit A"/>
    <property type="match status" value="1"/>
</dbReference>
<dbReference type="InterPro" id="IPR044925">
    <property type="entry name" value="His-Me_finger_sf"/>
</dbReference>
<dbReference type="RefSeq" id="WP_147099622.1">
    <property type="nucleotide sequence ID" value="NZ_VOOS01000002.1"/>
</dbReference>
<comment type="cofactor">
    <cofactor evidence="1">
        <name>Mg(2+)</name>
        <dbReference type="ChEBI" id="CHEBI:18420"/>
    </cofactor>
</comment>
<evidence type="ECO:0000256" key="8">
    <source>
        <dbReference type="PIRSR" id="PIRSR640255-1"/>
    </source>
</evidence>
<dbReference type="SUPFAM" id="SSF54060">
    <property type="entry name" value="His-Me finger endonucleases"/>
    <property type="match status" value="1"/>
</dbReference>
<evidence type="ECO:0000256" key="1">
    <source>
        <dbReference type="ARBA" id="ARBA00001946"/>
    </source>
</evidence>
<evidence type="ECO:0000256" key="9">
    <source>
        <dbReference type="PIRSR" id="PIRSR640255-2"/>
    </source>
</evidence>